<evidence type="ECO:0000256" key="5">
    <source>
        <dbReference type="SAM" id="Phobius"/>
    </source>
</evidence>
<dbReference type="EMBL" id="RJVQ01000002">
    <property type="protein sequence ID" value="RQW64222.1"/>
    <property type="molecule type" value="Genomic_DNA"/>
</dbReference>
<dbReference type="InterPro" id="IPR010432">
    <property type="entry name" value="RDD"/>
</dbReference>
<dbReference type="GO" id="GO:0016020">
    <property type="term" value="C:membrane"/>
    <property type="evidence" value="ECO:0007669"/>
    <property type="project" value="UniProtKB-SubCell"/>
</dbReference>
<dbReference type="Proteomes" id="UP000281112">
    <property type="component" value="Unassembled WGS sequence"/>
</dbReference>
<organism evidence="7 8">
    <name type="scientific">Vibrio viridaestus</name>
    <dbReference type="NCBI Taxonomy" id="2487322"/>
    <lineage>
        <taxon>Bacteria</taxon>
        <taxon>Pseudomonadati</taxon>
        <taxon>Pseudomonadota</taxon>
        <taxon>Gammaproteobacteria</taxon>
        <taxon>Vibrionales</taxon>
        <taxon>Vibrionaceae</taxon>
        <taxon>Vibrio</taxon>
    </lineage>
</organism>
<feature type="transmembrane region" description="Helical" evidence="5">
    <location>
        <begin position="12"/>
        <end position="38"/>
    </location>
</feature>
<sequence>MDFKFKYRRAGTFIIDLAVVKIFAELGSGLYLGVIAYLGKGSGVSVSLTDSVALPVLLAIYVMLLLVFIGVYLGYHWLCLKLLGTSLSRYLLGVKVVSDKGAPLSHSAYLKREFDKVVWCIATLGIYALYSAAQYMTFSHPPLHDKKNHTQVVES</sequence>
<keyword evidence="3 5" id="KW-1133">Transmembrane helix</keyword>
<proteinExistence type="predicted"/>
<evidence type="ECO:0000259" key="6">
    <source>
        <dbReference type="Pfam" id="PF06271"/>
    </source>
</evidence>
<reference evidence="7 8" key="1">
    <citation type="submission" date="2018-11" db="EMBL/GenBank/DDBJ databases">
        <title>Vibrio LJC006 sp. nov., isolated from seawater during the bloom of the enteromorpha.</title>
        <authorList>
            <person name="Liang J."/>
        </authorList>
    </citation>
    <scope>NUCLEOTIDE SEQUENCE [LARGE SCALE GENOMIC DNA]</scope>
    <source>
        <strain evidence="7 8">LJC006</strain>
    </source>
</reference>
<evidence type="ECO:0000313" key="8">
    <source>
        <dbReference type="Proteomes" id="UP000281112"/>
    </source>
</evidence>
<feature type="transmembrane region" description="Helical" evidence="5">
    <location>
        <begin position="117"/>
        <end position="136"/>
    </location>
</feature>
<accession>A0A3N9U3R3</accession>
<keyword evidence="2 5" id="KW-0812">Transmembrane</keyword>
<dbReference type="Pfam" id="PF06271">
    <property type="entry name" value="RDD"/>
    <property type="match status" value="1"/>
</dbReference>
<evidence type="ECO:0000256" key="1">
    <source>
        <dbReference type="ARBA" id="ARBA00004141"/>
    </source>
</evidence>
<evidence type="ECO:0000256" key="4">
    <source>
        <dbReference type="ARBA" id="ARBA00023136"/>
    </source>
</evidence>
<keyword evidence="4 5" id="KW-0472">Membrane</keyword>
<dbReference type="RefSeq" id="WP_124936342.1">
    <property type="nucleotide sequence ID" value="NZ_RJVQ01000002.1"/>
</dbReference>
<name>A0A3N9U3R3_9VIBR</name>
<gene>
    <name evidence="7" type="ORF">EES38_06450</name>
</gene>
<dbReference type="OrthoDB" id="5868724at2"/>
<feature type="transmembrane region" description="Helical" evidence="5">
    <location>
        <begin position="58"/>
        <end position="80"/>
    </location>
</feature>
<dbReference type="AlphaFoldDB" id="A0A3N9U3R3"/>
<evidence type="ECO:0000256" key="3">
    <source>
        <dbReference type="ARBA" id="ARBA00022989"/>
    </source>
</evidence>
<comment type="subcellular location">
    <subcellularLocation>
        <location evidence="1">Membrane</location>
        <topology evidence="1">Multi-pass membrane protein</topology>
    </subcellularLocation>
</comment>
<feature type="domain" description="RDD" evidence="6">
    <location>
        <begin position="8"/>
        <end position="134"/>
    </location>
</feature>
<keyword evidence="8" id="KW-1185">Reference proteome</keyword>
<comment type="caution">
    <text evidence="7">The sequence shown here is derived from an EMBL/GenBank/DDBJ whole genome shotgun (WGS) entry which is preliminary data.</text>
</comment>
<evidence type="ECO:0000313" key="7">
    <source>
        <dbReference type="EMBL" id="RQW64222.1"/>
    </source>
</evidence>
<evidence type="ECO:0000256" key="2">
    <source>
        <dbReference type="ARBA" id="ARBA00022692"/>
    </source>
</evidence>
<protein>
    <recommendedName>
        <fullName evidence="6">RDD domain-containing protein</fullName>
    </recommendedName>
</protein>